<dbReference type="AlphaFoldDB" id="A0A6A6P3K7"/>
<organism evidence="1 2">
    <name type="scientific">Lineolata rhizophorae</name>
    <dbReference type="NCBI Taxonomy" id="578093"/>
    <lineage>
        <taxon>Eukaryota</taxon>
        <taxon>Fungi</taxon>
        <taxon>Dikarya</taxon>
        <taxon>Ascomycota</taxon>
        <taxon>Pezizomycotina</taxon>
        <taxon>Dothideomycetes</taxon>
        <taxon>Dothideomycetes incertae sedis</taxon>
        <taxon>Lineolatales</taxon>
        <taxon>Lineolataceae</taxon>
        <taxon>Lineolata</taxon>
    </lineage>
</organism>
<dbReference type="EMBL" id="MU001678">
    <property type="protein sequence ID" value="KAF2458338.1"/>
    <property type="molecule type" value="Genomic_DNA"/>
</dbReference>
<name>A0A6A6P3K7_9PEZI</name>
<evidence type="ECO:0000313" key="1">
    <source>
        <dbReference type="EMBL" id="KAF2458338.1"/>
    </source>
</evidence>
<keyword evidence="2" id="KW-1185">Reference proteome</keyword>
<sequence length="103" mass="11195">MRGSAPATVVLAAGGTPLPPSVDEVRQLLLNVGEWVVLTSDEVRERPVRPSTPVDWILNKTNGGFRPLVEEPRFANPYPGMGPSAAVGGRRHNYNFIFVSGQR</sequence>
<proteinExistence type="predicted"/>
<reference evidence="1" key="1">
    <citation type="journal article" date="2020" name="Stud. Mycol.">
        <title>101 Dothideomycetes genomes: a test case for predicting lifestyles and emergence of pathogens.</title>
        <authorList>
            <person name="Haridas S."/>
            <person name="Albert R."/>
            <person name="Binder M."/>
            <person name="Bloem J."/>
            <person name="Labutti K."/>
            <person name="Salamov A."/>
            <person name="Andreopoulos B."/>
            <person name="Baker S."/>
            <person name="Barry K."/>
            <person name="Bills G."/>
            <person name="Bluhm B."/>
            <person name="Cannon C."/>
            <person name="Castanera R."/>
            <person name="Culley D."/>
            <person name="Daum C."/>
            <person name="Ezra D."/>
            <person name="Gonzalez J."/>
            <person name="Henrissat B."/>
            <person name="Kuo A."/>
            <person name="Liang C."/>
            <person name="Lipzen A."/>
            <person name="Lutzoni F."/>
            <person name="Magnuson J."/>
            <person name="Mondo S."/>
            <person name="Nolan M."/>
            <person name="Ohm R."/>
            <person name="Pangilinan J."/>
            <person name="Park H.-J."/>
            <person name="Ramirez L."/>
            <person name="Alfaro M."/>
            <person name="Sun H."/>
            <person name="Tritt A."/>
            <person name="Yoshinaga Y."/>
            <person name="Zwiers L.-H."/>
            <person name="Turgeon B."/>
            <person name="Goodwin S."/>
            <person name="Spatafora J."/>
            <person name="Crous P."/>
            <person name="Grigoriev I."/>
        </authorList>
    </citation>
    <scope>NUCLEOTIDE SEQUENCE</scope>
    <source>
        <strain evidence="1">ATCC 16933</strain>
    </source>
</reference>
<accession>A0A6A6P3K7</accession>
<gene>
    <name evidence="1" type="ORF">BDY21DRAFT_371176</name>
</gene>
<evidence type="ECO:0000313" key="2">
    <source>
        <dbReference type="Proteomes" id="UP000799766"/>
    </source>
</evidence>
<protein>
    <submittedName>
        <fullName evidence="1">Uncharacterized protein</fullName>
    </submittedName>
</protein>
<dbReference type="Proteomes" id="UP000799766">
    <property type="component" value="Unassembled WGS sequence"/>
</dbReference>